<evidence type="ECO:0000313" key="3">
    <source>
        <dbReference type="Proteomes" id="UP000292424"/>
    </source>
</evidence>
<accession>A0A5P2GF24</accession>
<feature type="transmembrane region" description="Helical" evidence="1">
    <location>
        <begin position="145"/>
        <end position="166"/>
    </location>
</feature>
<gene>
    <name evidence="2" type="ORF">E0W69_016655</name>
</gene>
<feature type="transmembrane region" description="Helical" evidence="1">
    <location>
        <begin position="232"/>
        <end position="251"/>
    </location>
</feature>
<feature type="transmembrane region" description="Helical" evidence="1">
    <location>
        <begin position="50"/>
        <end position="78"/>
    </location>
</feature>
<sequence length="371" mass="43392">MTVTTKLLNKLYVNAFYKKNAGLFFFLVVTFLFSLIYINALDKIPNEIKLYWNLVVAIKLFSNPYIATFIFMLAIFYISKAYLFFTKLIEDDAYYFLFQTIGACSKLKSWKIFSYPTFKLFLPLYAYGLFGLLIGYVFHFWKIPALFITFNLIANFLFIVRLSYILTNDKVDRSVVYRVNLPISTKHLFEISSLNYVLSSQKLATILTKAISLVCIINIFKDDNWGKSGVGLSLVALFVSLAHAGILYNLYKFKMEYLAFYANIPISFGRFYLQILIPILLFLLPEWLVIFQNTKLFEALRSIFIISSLSLLFWGLLEQTGMNLKKYFKLIFLLGFLCYFLFLYGLAFVICVFILLYTSFYAHQQYHLKEI</sequence>
<evidence type="ECO:0000256" key="1">
    <source>
        <dbReference type="SAM" id="Phobius"/>
    </source>
</evidence>
<dbReference type="KEGG" id="arac:E0W69_016655"/>
<keyword evidence="1" id="KW-1133">Transmembrane helix</keyword>
<feature type="transmembrane region" description="Helical" evidence="1">
    <location>
        <begin position="271"/>
        <end position="291"/>
    </location>
</feature>
<organism evidence="2 3">
    <name type="scientific">Rhizosphaericola mali</name>
    <dbReference type="NCBI Taxonomy" id="2545455"/>
    <lineage>
        <taxon>Bacteria</taxon>
        <taxon>Pseudomonadati</taxon>
        <taxon>Bacteroidota</taxon>
        <taxon>Chitinophagia</taxon>
        <taxon>Chitinophagales</taxon>
        <taxon>Chitinophagaceae</taxon>
        <taxon>Rhizosphaericola</taxon>
    </lineage>
</organism>
<keyword evidence="1" id="KW-0472">Membrane</keyword>
<feature type="transmembrane region" description="Helical" evidence="1">
    <location>
        <begin position="203"/>
        <end position="220"/>
    </location>
</feature>
<feature type="transmembrane region" description="Helical" evidence="1">
    <location>
        <begin position="120"/>
        <end position="138"/>
    </location>
</feature>
<protein>
    <submittedName>
        <fullName evidence="2">Uncharacterized protein</fullName>
    </submittedName>
</protein>
<feature type="transmembrane region" description="Helical" evidence="1">
    <location>
        <begin position="20"/>
        <end position="38"/>
    </location>
</feature>
<dbReference type="Proteomes" id="UP000292424">
    <property type="component" value="Chromosome"/>
</dbReference>
<dbReference type="EMBL" id="CP044016">
    <property type="protein sequence ID" value="QES90211.1"/>
    <property type="molecule type" value="Genomic_DNA"/>
</dbReference>
<keyword evidence="1" id="KW-0812">Transmembrane</keyword>
<reference evidence="2 3" key="1">
    <citation type="submission" date="2019-09" db="EMBL/GenBank/DDBJ databases">
        <title>Complete genome sequence of Arachidicoccus sp. B3-10 isolated from apple orchard soil.</title>
        <authorList>
            <person name="Kim H.S."/>
            <person name="Han K.-I."/>
            <person name="Suh M.K."/>
            <person name="Lee K.C."/>
            <person name="Eom M.K."/>
            <person name="Kim J.-S."/>
            <person name="Kang S.W."/>
            <person name="Sin Y."/>
            <person name="Lee J.-S."/>
        </authorList>
    </citation>
    <scope>NUCLEOTIDE SEQUENCE [LARGE SCALE GENOMIC DNA]</scope>
    <source>
        <strain evidence="2 3">B3-10</strain>
    </source>
</reference>
<feature type="transmembrane region" description="Helical" evidence="1">
    <location>
        <begin position="298"/>
        <end position="317"/>
    </location>
</feature>
<dbReference type="AlphaFoldDB" id="A0A5P2GF24"/>
<evidence type="ECO:0000313" key="2">
    <source>
        <dbReference type="EMBL" id="QES90211.1"/>
    </source>
</evidence>
<name>A0A5P2GF24_9BACT</name>
<feature type="transmembrane region" description="Helical" evidence="1">
    <location>
        <begin position="329"/>
        <end position="357"/>
    </location>
</feature>
<dbReference type="OrthoDB" id="9813729at2"/>
<dbReference type="RefSeq" id="WP_131331167.1">
    <property type="nucleotide sequence ID" value="NZ_CP044016.1"/>
</dbReference>
<keyword evidence="3" id="KW-1185">Reference proteome</keyword>
<proteinExistence type="predicted"/>